<comment type="caution">
    <text evidence="2">The sequence shown here is derived from an EMBL/GenBank/DDBJ whole genome shotgun (WGS) entry which is preliminary data.</text>
</comment>
<gene>
    <name evidence="2" type="ORF">NHX12_030712</name>
</gene>
<name>A0A9Q0IM45_9TELE</name>
<dbReference type="EMBL" id="JANIIK010000046">
    <property type="protein sequence ID" value="KAJ3602968.1"/>
    <property type="molecule type" value="Genomic_DNA"/>
</dbReference>
<protein>
    <submittedName>
        <fullName evidence="2">Uncharacterized protein</fullName>
    </submittedName>
</protein>
<feature type="compositionally biased region" description="Polar residues" evidence="1">
    <location>
        <begin position="9"/>
        <end position="25"/>
    </location>
</feature>
<feature type="compositionally biased region" description="Polar residues" evidence="1">
    <location>
        <begin position="33"/>
        <end position="42"/>
    </location>
</feature>
<evidence type="ECO:0000256" key="1">
    <source>
        <dbReference type="SAM" id="MobiDB-lite"/>
    </source>
</evidence>
<sequence length="95" mass="9696">MLQARKGTAGTSTHSPEPVPGSSSVFWGMNGSVCPSDSSRNASVRAGQRGPGCPEQETPNGINGPGTGPGEEDQSQVSHLNRAGPGRDGMTWFGS</sequence>
<accession>A0A9Q0IM45</accession>
<dbReference type="Proteomes" id="UP001148018">
    <property type="component" value="Unassembled WGS sequence"/>
</dbReference>
<reference evidence="2" key="1">
    <citation type="submission" date="2022-07" db="EMBL/GenBank/DDBJ databases">
        <title>Chromosome-level genome of Muraenolepis orangiensis.</title>
        <authorList>
            <person name="Kim J."/>
        </authorList>
    </citation>
    <scope>NUCLEOTIDE SEQUENCE</scope>
    <source>
        <strain evidence="2">KU_S4_2022</strain>
        <tissue evidence="2">Muscle</tissue>
    </source>
</reference>
<dbReference type="AlphaFoldDB" id="A0A9Q0IM45"/>
<evidence type="ECO:0000313" key="2">
    <source>
        <dbReference type="EMBL" id="KAJ3602968.1"/>
    </source>
</evidence>
<proteinExistence type="predicted"/>
<organism evidence="2 3">
    <name type="scientific">Muraenolepis orangiensis</name>
    <name type="common">Patagonian moray cod</name>
    <dbReference type="NCBI Taxonomy" id="630683"/>
    <lineage>
        <taxon>Eukaryota</taxon>
        <taxon>Metazoa</taxon>
        <taxon>Chordata</taxon>
        <taxon>Craniata</taxon>
        <taxon>Vertebrata</taxon>
        <taxon>Euteleostomi</taxon>
        <taxon>Actinopterygii</taxon>
        <taxon>Neopterygii</taxon>
        <taxon>Teleostei</taxon>
        <taxon>Neoteleostei</taxon>
        <taxon>Acanthomorphata</taxon>
        <taxon>Zeiogadaria</taxon>
        <taxon>Gadariae</taxon>
        <taxon>Gadiformes</taxon>
        <taxon>Muraenolepidoidei</taxon>
        <taxon>Muraenolepididae</taxon>
        <taxon>Muraenolepis</taxon>
    </lineage>
</organism>
<keyword evidence="3" id="KW-1185">Reference proteome</keyword>
<evidence type="ECO:0000313" key="3">
    <source>
        <dbReference type="Proteomes" id="UP001148018"/>
    </source>
</evidence>
<feature type="region of interest" description="Disordered" evidence="1">
    <location>
        <begin position="1"/>
        <end position="95"/>
    </location>
</feature>